<proteinExistence type="inferred from homology"/>
<keyword evidence="3" id="KW-0547">Nucleotide-binding</keyword>
<keyword evidence="8" id="KW-0413">Isomerase</keyword>
<evidence type="ECO:0000256" key="4">
    <source>
        <dbReference type="ARBA" id="ARBA00022801"/>
    </source>
</evidence>
<dbReference type="GO" id="GO:0009378">
    <property type="term" value="F:four-way junction helicase activity"/>
    <property type="evidence" value="ECO:0007669"/>
    <property type="project" value="TreeGrafter"/>
</dbReference>
<dbReference type="GO" id="GO:0005737">
    <property type="term" value="C:cytoplasm"/>
    <property type="evidence" value="ECO:0007669"/>
    <property type="project" value="TreeGrafter"/>
</dbReference>
<comment type="caution">
    <text evidence="15">The sequence shown here is derived from an EMBL/GenBank/DDBJ whole genome shotgun (WGS) entry which is preliminary data.</text>
</comment>
<name>A0A085ZKT7_9FLAO</name>
<keyword evidence="4" id="KW-0378">Hydrolase</keyword>
<dbReference type="SMART" id="SM00490">
    <property type="entry name" value="HELICc"/>
    <property type="match status" value="1"/>
</dbReference>
<dbReference type="GO" id="GO:0003677">
    <property type="term" value="F:DNA binding"/>
    <property type="evidence" value="ECO:0007669"/>
    <property type="project" value="UniProtKB-KW"/>
</dbReference>
<dbReference type="eggNOG" id="COG0514">
    <property type="taxonomic scope" value="Bacteria"/>
</dbReference>
<evidence type="ECO:0000313" key="15">
    <source>
        <dbReference type="EMBL" id="KFF05051.1"/>
    </source>
</evidence>
<dbReference type="Gene3D" id="3.40.50.300">
    <property type="entry name" value="P-loop containing nucleotide triphosphate hydrolases"/>
    <property type="match status" value="2"/>
</dbReference>
<dbReference type="GO" id="GO:0043590">
    <property type="term" value="C:bacterial nucleoid"/>
    <property type="evidence" value="ECO:0007669"/>
    <property type="project" value="TreeGrafter"/>
</dbReference>
<comment type="similarity">
    <text evidence="1">Belongs to the helicase family. RecQ subfamily.</text>
</comment>
<dbReference type="RefSeq" id="WP_035682076.1">
    <property type="nucleotide sequence ID" value="NZ_JPRL01000001.1"/>
</dbReference>
<dbReference type="InterPro" id="IPR036388">
    <property type="entry name" value="WH-like_DNA-bd_sf"/>
</dbReference>
<dbReference type="OrthoDB" id="9763310at2"/>
<accession>A0A085ZKT7</accession>
<evidence type="ECO:0000256" key="10">
    <source>
        <dbReference type="ARBA" id="ARBA00034808"/>
    </source>
</evidence>
<comment type="catalytic activity">
    <reaction evidence="9">
        <text>Couples ATP hydrolysis with the unwinding of duplex DNA by translocating in the 3'-5' direction.</text>
        <dbReference type="EC" id="5.6.2.4"/>
    </reaction>
</comment>
<evidence type="ECO:0000256" key="11">
    <source>
        <dbReference type="ARBA" id="ARBA00044535"/>
    </source>
</evidence>
<evidence type="ECO:0000256" key="9">
    <source>
        <dbReference type="ARBA" id="ARBA00034617"/>
    </source>
</evidence>
<dbReference type="PROSITE" id="PS51192">
    <property type="entry name" value="HELICASE_ATP_BIND_1"/>
    <property type="match status" value="1"/>
</dbReference>
<dbReference type="PANTHER" id="PTHR13710">
    <property type="entry name" value="DNA HELICASE RECQ FAMILY MEMBER"/>
    <property type="match status" value="1"/>
</dbReference>
<evidence type="ECO:0000259" key="14">
    <source>
        <dbReference type="PROSITE" id="PS51194"/>
    </source>
</evidence>
<dbReference type="InterPro" id="IPR032284">
    <property type="entry name" value="RecQ_Zn-bd"/>
</dbReference>
<dbReference type="InterPro" id="IPR011545">
    <property type="entry name" value="DEAD/DEAH_box_helicase_dom"/>
</dbReference>
<dbReference type="GO" id="GO:0006281">
    <property type="term" value="P:DNA repair"/>
    <property type="evidence" value="ECO:0007669"/>
    <property type="project" value="TreeGrafter"/>
</dbReference>
<dbReference type="Pfam" id="PF16124">
    <property type="entry name" value="RecQ_Zn_bind"/>
    <property type="match status" value="1"/>
</dbReference>
<keyword evidence="7" id="KW-0238">DNA-binding</keyword>
<reference evidence="15 16" key="1">
    <citation type="submission" date="2014-07" db="EMBL/GenBank/DDBJ databases">
        <title>Genome of Flavobacterium reichenbachii LMG 25512.</title>
        <authorList>
            <person name="Stropko S.J."/>
            <person name="Pipes S.E."/>
            <person name="Newman J.D."/>
        </authorList>
    </citation>
    <scope>NUCLEOTIDE SEQUENCE [LARGE SCALE GENOMIC DNA]</scope>
    <source>
        <strain evidence="15 16">LMG 25512</strain>
    </source>
</reference>
<keyword evidence="16" id="KW-1185">Reference proteome</keyword>
<evidence type="ECO:0000256" key="1">
    <source>
        <dbReference type="ARBA" id="ARBA00005446"/>
    </source>
</evidence>
<evidence type="ECO:0000256" key="12">
    <source>
        <dbReference type="ARBA" id="ARBA00044550"/>
    </source>
</evidence>
<dbReference type="FunFam" id="3.40.50.300:FF:000296">
    <property type="entry name" value="ATP-dependent DNA helicase RecQ"/>
    <property type="match status" value="1"/>
</dbReference>
<evidence type="ECO:0000256" key="2">
    <source>
        <dbReference type="ARBA" id="ARBA00022723"/>
    </source>
</evidence>
<dbReference type="GO" id="GO:0016787">
    <property type="term" value="F:hydrolase activity"/>
    <property type="evidence" value="ECO:0007669"/>
    <property type="project" value="UniProtKB-KW"/>
</dbReference>
<evidence type="ECO:0000256" key="6">
    <source>
        <dbReference type="ARBA" id="ARBA00022840"/>
    </source>
</evidence>
<dbReference type="InterPro" id="IPR014001">
    <property type="entry name" value="Helicase_ATP-bd"/>
</dbReference>
<dbReference type="AlphaFoldDB" id="A0A085ZKT7"/>
<dbReference type="SUPFAM" id="SSF52540">
    <property type="entry name" value="P-loop containing nucleoside triphosphate hydrolases"/>
    <property type="match status" value="1"/>
</dbReference>
<dbReference type="InterPro" id="IPR001650">
    <property type="entry name" value="Helicase_C-like"/>
</dbReference>
<dbReference type="SMART" id="SM00487">
    <property type="entry name" value="DEXDc"/>
    <property type="match status" value="1"/>
</dbReference>
<dbReference type="EC" id="5.6.2.4" evidence="10"/>
<keyword evidence="6" id="KW-0067">ATP-binding</keyword>
<dbReference type="GO" id="GO:0030894">
    <property type="term" value="C:replisome"/>
    <property type="evidence" value="ECO:0007669"/>
    <property type="project" value="TreeGrafter"/>
</dbReference>
<evidence type="ECO:0000256" key="5">
    <source>
        <dbReference type="ARBA" id="ARBA00022806"/>
    </source>
</evidence>
<dbReference type="NCBIfam" id="TIGR00614">
    <property type="entry name" value="recQ_fam"/>
    <property type="match status" value="1"/>
</dbReference>
<feature type="domain" description="Helicase ATP-binding" evidence="13">
    <location>
        <begin position="25"/>
        <end position="193"/>
    </location>
</feature>
<dbReference type="Proteomes" id="UP000028715">
    <property type="component" value="Unassembled WGS sequence"/>
</dbReference>
<evidence type="ECO:0000256" key="7">
    <source>
        <dbReference type="ARBA" id="ARBA00023125"/>
    </source>
</evidence>
<dbReference type="Pfam" id="PF00271">
    <property type="entry name" value="Helicase_C"/>
    <property type="match status" value="1"/>
</dbReference>
<dbReference type="CDD" id="cd17920">
    <property type="entry name" value="DEXHc_RecQ"/>
    <property type="match status" value="1"/>
</dbReference>
<dbReference type="PANTHER" id="PTHR13710:SF105">
    <property type="entry name" value="ATP-DEPENDENT DNA HELICASE Q1"/>
    <property type="match status" value="1"/>
</dbReference>
<dbReference type="GO" id="GO:0005524">
    <property type="term" value="F:ATP binding"/>
    <property type="evidence" value="ECO:0007669"/>
    <property type="project" value="UniProtKB-KW"/>
</dbReference>
<dbReference type="GO" id="GO:0043138">
    <property type="term" value="F:3'-5' DNA helicase activity"/>
    <property type="evidence" value="ECO:0007669"/>
    <property type="project" value="UniProtKB-EC"/>
</dbReference>
<dbReference type="Gene3D" id="1.10.10.10">
    <property type="entry name" value="Winged helix-like DNA-binding domain superfamily/Winged helix DNA-binding domain"/>
    <property type="match status" value="1"/>
</dbReference>
<protein>
    <recommendedName>
        <fullName evidence="11">ATP-dependent DNA helicase RecQ</fullName>
        <ecNumber evidence="10">5.6.2.4</ecNumber>
    </recommendedName>
    <alternativeName>
        <fullName evidence="12">DNA 3'-5' helicase RecQ</fullName>
    </alternativeName>
</protein>
<dbReference type="STRING" id="362418.IW19_05690"/>
<dbReference type="Pfam" id="PF00270">
    <property type="entry name" value="DEAD"/>
    <property type="match status" value="1"/>
</dbReference>
<sequence>MLQAEEILLKYWKHDSFRPLQKEIIDSVLDGQDTFALLPTGGGKSICFQVPAMMQEGICLVISPLIALMKDQVANLQKRDIKAIALTGGIHTEEIIDLLDNCQYGNYKFLYLSPERLQSDWILERIKNLPINLIAIDEAHCVSQWGHDFRPAYLKISGLRKFFPKIPFLALTATATPRVIEDIKTELELKDTKLFQQSFARENIAYMVFEVEDKLYRVEQILKKNPQPSIIYVRNRKSCLNMSTQLQSLGFRATYYHGGLSAKEKDKNMQMWMSEQAQVIVATNAFGMGIDKDNVKTVIHTQLPENIENYYQESGRAGRNGGKSFAVLLTNASDGGQTEQQFLSVLPDKKFLKSVYNKLCNYFQIAYGEGLDDSFSFKMNHFCQKYEFSTLKAYNALQFLNQQGIITMSQEFSEKITVQFLIESKEVIRYMSLNPNDEEILLAILRTYPGIYEMKVPFNLPLIAKKSHRSEAQVNVVLEKLKEKEIIEYKSKNNDATILFNEVREDDLTINRVSKYLEKQNQLKKEQLMSVLHYIKENKTCKNRLILDYFGEETNSNCGVCSYCITQKGKITEADSIADKILALLKTAALTSREIQSQIKMDTKDIILALQELLENNYIIIQPNNKYTLKL</sequence>
<dbReference type="GO" id="GO:0046872">
    <property type="term" value="F:metal ion binding"/>
    <property type="evidence" value="ECO:0007669"/>
    <property type="project" value="UniProtKB-KW"/>
</dbReference>
<dbReference type="GO" id="GO:0006310">
    <property type="term" value="P:DNA recombination"/>
    <property type="evidence" value="ECO:0007669"/>
    <property type="project" value="InterPro"/>
</dbReference>
<keyword evidence="5 15" id="KW-0347">Helicase</keyword>
<evidence type="ECO:0000256" key="8">
    <source>
        <dbReference type="ARBA" id="ARBA00023235"/>
    </source>
</evidence>
<gene>
    <name evidence="15" type="ORF">IW19_05690</name>
</gene>
<evidence type="ECO:0000313" key="16">
    <source>
        <dbReference type="Proteomes" id="UP000028715"/>
    </source>
</evidence>
<dbReference type="InterPro" id="IPR027417">
    <property type="entry name" value="P-loop_NTPase"/>
</dbReference>
<evidence type="ECO:0000259" key="13">
    <source>
        <dbReference type="PROSITE" id="PS51192"/>
    </source>
</evidence>
<organism evidence="15 16">
    <name type="scientific">Flavobacterium reichenbachii</name>
    <dbReference type="NCBI Taxonomy" id="362418"/>
    <lineage>
        <taxon>Bacteria</taxon>
        <taxon>Pseudomonadati</taxon>
        <taxon>Bacteroidota</taxon>
        <taxon>Flavobacteriia</taxon>
        <taxon>Flavobacteriales</taxon>
        <taxon>Flavobacteriaceae</taxon>
        <taxon>Flavobacterium</taxon>
    </lineage>
</organism>
<dbReference type="PROSITE" id="PS51194">
    <property type="entry name" value="HELICASE_CTER"/>
    <property type="match status" value="1"/>
</dbReference>
<dbReference type="InterPro" id="IPR004589">
    <property type="entry name" value="DNA_helicase_ATP-dep_RecQ"/>
</dbReference>
<keyword evidence="2" id="KW-0479">Metal-binding</keyword>
<feature type="domain" description="Helicase C-terminal" evidence="14">
    <location>
        <begin position="210"/>
        <end position="363"/>
    </location>
</feature>
<dbReference type="EMBL" id="JPRL01000001">
    <property type="protein sequence ID" value="KFF05051.1"/>
    <property type="molecule type" value="Genomic_DNA"/>
</dbReference>
<evidence type="ECO:0000256" key="3">
    <source>
        <dbReference type="ARBA" id="ARBA00022741"/>
    </source>
</evidence>